<dbReference type="BioCyc" id="LBIF456481:LEPBI_RS10725-MONOMER"/>
<dbReference type="Pfam" id="PF13304">
    <property type="entry name" value="AAA_21"/>
    <property type="match status" value="1"/>
</dbReference>
<dbReference type="InterPro" id="IPR051396">
    <property type="entry name" value="Bact_Antivir_Def_Nuclease"/>
</dbReference>
<dbReference type="SMART" id="SM00382">
    <property type="entry name" value="AAA"/>
    <property type="match status" value="1"/>
</dbReference>
<feature type="domain" description="AAA+ ATPase" evidence="1">
    <location>
        <begin position="42"/>
        <end position="290"/>
    </location>
</feature>
<accession>B0ST34</accession>
<evidence type="ECO:0000313" key="3">
    <source>
        <dbReference type="Proteomes" id="UP000001847"/>
    </source>
</evidence>
<dbReference type="Proteomes" id="UP000001847">
    <property type="component" value="Chromosome I"/>
</dbReference>
<dbReference type="GO" id="GO:0016887">
    <property type="term" value="F:ATP hydrolysis activity"/>
    <property type="evidence" value="ECO:0007669"/>
    <property type="project" value="InterPro"/>
</dbReference>
<keyword evidence="3" id="KW-1185">Reference proteome</keyword>
<proteinExistence type="predicted"/>
<protein>
    <submittedName>
        <fullName evidence="2">Putative ATPase</fullName>
    </submittedName>
</protein>
<dbReference type="GO" id="GO:0005524">
    <property type="term" value="F:ATP binding"/>
    <property type="evidence" value="ECO:0007669"/>
    <property type="project" value="InterPro"/>
</dbReference>
<dbReference type="KEGG" id="lbi:LEPBI_I2175"/>
<dbReference type="HOGENOM" id="CLU_042520_0_0_12"/>
<sequence length="487" mass="55298">MTSEVNQVKNQFSSNPHLWPQFLESIKISGLHGFNGEEIYFRFPICAIVGENGMGKSTILKSLACAYQSSDVTNIPTYYPSTFFPETKWDTFPNVELEYKIRNGTNSVNFKAKKSQRWRFSGTKRTRNVIILDVSRVLPLDSTRGYTRLINTALTEISSSQISDEYRSHLSYILNRNYTNARFSKTNQDDTREVGILARQYGEVSQFHQGAGEDATLDLIKVLDTIPNNSLVLIDEVEASLHPKAQRRLIELLIKLTRTKRLQIIVTTHSPYILAEIPAEGRLLVLDSQNRKEIIPGISVNFALSQMDENDHPDLYIFTEDMEAATIVYEIIKKHDNSSTILRRVLAKPVGPSNVVEILGTLKVEGRLPYMSLSVLDADKPTSNGCIKLPGNLAPERQIYKDLKSNNWNELENRFNVGPGILYSILDEAILLPNHHDWNEFVGNKLKKSKSHVWEILVNQWVNTCLTQNEIDNFNELICNELIPASA</sequence>
<reference evidence="2 3" key="1">
    <citation type="journal article" date="2008" name="PLoS ONE">
        <title>Genome sequence of the saprophyte Leptospira biflexa provides insights into the evolution of Leptospira and the pathogenesis of leptospirosis.</title>
        <authorList>
            <person name="Picardeau M."/>
            <person name="Bulach D.M."/>
            <person name="Bouchier C."/>
            <person name="Zuerner R.L."/>
            <person name="Zidane N."/>
            <person name="Wilson P.J."/>
            <person name="Creno S."/>
            <person name="Kuczek E.S."/>
            <person name="Bommezzadri S."/>
            <person name="Davis J.C."/>
            <person name="McGrath A."/>
            <person name="Johnson M.J."/>
            <person name="Boursaux-Eude C."/>
            <person name="Seemann T."/>
            <person name="Rouy Z."/>
            <person name="Coppel R.L."/>
            <person name="Rood J.I."/>
            <person name="Lajus A."/>
            <person name="Davies J.K."/>
            <person name="Medigue C."/>
            <person name="Adler B."/>
        </authorList>
    </citation>
    <scope>NUCLEOTIDE SEQUENCE [LARGE SCALE GENOMIC DNA]</scope>
    <source>
        <strain evidence="3">Patoc 1 / ATCC 23582 / Paris</strain>
    </source>
</reference>
<dbReference type="RefSeq" id="WP_012389144.1">
    <property type="nucleotide sequence ID" value="NC_010602.1"/>
</dbReference>
<dbReference type="InterPro" id="IPR027417">
    <property type="entry name" value="P-loop_NTPase"/>
</dbReference>
<dbReference type="InterPro" id="IPR003959">
    <property type="entry name" value="ATPase_AAA_core"/>
</dbReference>
<dbReference type="CDD" id="cd00267">
    <property type="entry name" value="ABC_ATPase"/>
    <property type="match status" value="1"/>
</dbReference>
<organism evidence="2 3">
    <name type="scientific">Leptospira biflexa serovar Patoc (strain Patoc 1 / ATCC 23582 / Paris)</name>
    <dbReference type="NCBI Taxonomy" id="456481"/>
    <lineage>
        <taxon>Bacteria</taxon>
        <taxon>Pseudomonadati</taxon>
        <taxon>Spirochaetota</taxon>
        <taxon>Spirochaetia</taxon>
        <taxon>Leptospirales</taxon>
        <taxon>Leptospiraceae</taxon>
        <taxon>Leptospira</taxon>
    </lineage>
</organism>
<gene>
    <name evidence="2" type="ordered locus">LEPBI_I2175</name>
</gene>
<dbReference type="Gene3D" id="3.40.50.300">
    <property type="entry name" value="P-loop containing nucleotide triphosphate hydrolases"/>
    <property type="match status" value="1"/>
</dbReference>
<dbReference type="OrthoDB" id="9784297at2"/>
<dbReference type="STRING" id="456481.LEPBI_I2175"/>
<dbReference type="InterPro" id="IPR003593">
    <property type="entry name" value="AAA+_ATPase"/>
</dbReference>
<dbReference type="PANTHER" id="PTHR43581">
    <property type="entry name" value="ATP/GTP PHOSPHATASE"/>
    <property type="match status" value="1"/>
</dbReference>
<dbReference type="EMBL" id="CP000786">
    <property type="protein sequence ID" value="ABZ98274.1"/>
    <property type="molecule type" value="Genomic_DNA"/>
</dbReference>
<dbReference type="SUPFAM" id="SSF52540">
    <property type="entry name" value="P-loop containing nucleoside triphosphate hydrolases"/>
    <property type="match status" value="1"/>
</dbReference>
<evidence type="ECO:0000259" key="1">
    <source>
        <dbReference type="SMART" id="SM00382"/>
    </source>
</evidence>
<name>B0ST34_LEPBP</name>
<evidence type="ECO:0000313" key="2">
    <source>
        <dbReference type="EMBL" id="ABZ98274.1"/>
    </source>
</evidence>
<dbReference type="AlphaFoldDB" id="B0ST34"/>
<dbReference type="PANTHER" id="PTHR43581:SF2">
    <property type="entry name" value="EXCINUCLEASE ATPASE SUBUNIT"/>
    <property type="match status" value="1"/>
</dbReference>